<dbReference type="CDD" id="cd06261">
    <property type="entry name" value="TM_PBP2"/>
    <property type="match status" value="1"/>
</dbReference>
<evidence type="ECO:0000256" key="7">
    <source>
        <dbReference type="RuleBase" id="RU363032"/>
    </source>
</evidence>
<evidence type="ECO:0000256" key="1">
    <source>
        <dbReference type="ARBA" id="ARBA00004651"/>
    </source>
</evidence>
<gene>
    <name evidence="9" type="ORF">E1757_06535</name>
</gene>
<feature type="transmembrane region" description="Helical" evidence="7">
    <location>
        <begin position="192"/>
        <end position="211"/>
    </location>
</feature>
<name>A0A4R5KV57_9BACL</name>
<dbReference type="Proteomes" id="UP000295636">
    <property type="component" value="Unassembled WGS sequence"/>
</dbReference>
<dbReference type="PROSITE" id="PS50928">
    <property type="entry name" value="ABC_TM1"/>
    <property type="match status" value="1"/>
</dbReference>
<reference evidence="9 10" key="1">
    <citation type="submission" date="2019-03" db="EMBL/GenBank/DDBJ databases">
        <title>This is whole genome sequence of Paenibacillus sp MS74 strain.</title>
        <authorList>
            <person name="Trinh H.N."/>
        </authorList>
    </citation>
    <scope>NUCLEOTIDE SEQUENCE [LARGE SCALE GENOMIC DNA]</scope>
    <source>
        <strain evidence="9 10">MS74</strain>
    </source>
</reference>
<comment type="subcellular location">
    <subcellularLocation>
        <location evidence="1 7">Cell membrane</location>
        <topology evidence="1 7">Multi-pass membrane protein</topology>
    </subcellularLocation>
</comment>
<dbReference type="EMBL" id="SMRT01000002">
    <property type="protein sequence ID" value="TDF99839.1"/>
    <property type="molecule type" value="Genomic_DNA"/>
</dbReference>
<dbReference type="Pfam" id="PF00528">
    <property type="entry name" value="BPD_transp_1"/>
    <property type="match status" value="1"/>
</dbReference>
<dbReference type="GO" id="GO:0005886">
    <property type="term" value="C:plasma membrane"/>
    <property type="evidence" value="ECO:0007669"/>
    <property type="project" value="UniProtKB-SubCell"/>
</dbReference>
<dbReference type="InterPro" id="IPR035906">
    <property type="entry name" value="MetI-like_sf"/>
</dbReference>
<dbReference type="SUPFAM" id="SSF161098">
    <property type="entry name" value="MetI-like"/>
    <property type="match status" value="1"/>
</dbReference>
<feature type="transmembrane region" description="Helical" evidence="7">
    <location>
        <begin position="20"/>
        <end position="44"/>
    </location>
</feature>
<evidence type="ECO:0000256" key="6">
    <source>
        <dbReference type="ARBA" id="ARBA00023136"/>
    </source>
</evidence>
<evidence type="ECO:0000256" key="2">
    <source>
        <dbReference type="ARBA" id="ARBA00022448"/>
    </source>
</evidence>
<evidence type="ECO:0000313" key="10">
    <source>
        <dbReference type="Proteomes" id="UP000295636"/>
    </source>
</evidence>
<dbReference type="GO" id="GO:0055085">
    <property type="term" value="P:transmembrane transport"/>
    <property type="evidence" value="ECO:0007669"/>
    <property type="project" value="InterPro"/>
</dbReference>
<dbReference type="AlphaFoldDB" id="A0A4R5KV57"/>
<keyword evidence="6 7" id="KW-0472">Membrane</keyword>
<dbReference type="Gene3D" id="1.10.3720.10">
    <property type="entry name" value="MetI-like"/>
    <property type="match status" value="1"/>
</dbReference>
<organism evidence="9 10">
    <name type="scientific">Paenibacillus piri</name>
    <dbReference type="NCBI Taxonomy" id="2547395"/>
    <lineage>
        <taxon>Bacteria</taxon>
        <taxon>Bacillati</taxon>
        <taxon>Bacillota</taxon>
        <taxon>Bacilli</taxon>
        <taxon>Bacillales</taxon>
        <taxon>Paenibacillaceae</taxon>
        <taxon>Paenibacillus</taxon>
    </lineage>
</organism>
<keyword evidence="5 7" id="KW-1133">Transmembrane helix</keyword>
<proteinExistence type="inferred from homology"/>
<keyword evidence="10" id="KW-1185">Reference proteome</keyword>
<feature type="domain" description="ABC transmembrane type-1" evidence="8">
    <location>
        <begin position="80"/>
        <end position="271"/>
    </location>
</feature>
<evidence type="ECO:0000256" key="3">
    <source>
        <dbReference type="ARBA" id="ARBA00022475"/>
    </source>
</evidence>
<dbReference type="InterPro" id="IPR000515">
    <property type="entry name" value="MetI-like"/>
</dbReference>
<feature type="transmembrane region" description="Helical" evidence="7">
    <location>
        <begin position="151"/>
        <end position="171"/>
    </location>
</feature>
<accession>A0A4R5KV57</accession>
<evidence type="ECO:0000256" key="4">
    <source>
        <dbReference type="ARBA" id="ARBA00022692"/>
    </source>
</evidence>
<evidence type="ECO:0000313" key="9">
    <source>
        <dbReference type="EMBL" id="TDF99839.1"/>
    </source>
</evidence>
<comment type="caution">
    <text evidence="9">The sequence shown here is derived from an EMBL/GenBank/DDBJ whole genome shotgun (WGS) entry which is preliminary data.</text>
</comment>
<evidence type="ECO:0000256" key="5">
    <source>
        <dbReference type="ARBA" id="ARBA00022989"/>
    </source>
</evidence>
<comment type="similarity">
    <text evidence="7">Belongs to the binding-protein-dependent transport system permease family.</text>
</comment>
<dbReference type="OrthoDB" id="187395at2"/>
<keyword evidence="3" id="KW-1003">Cell membrane</keyword>
<protein>
    <submittedName>
        <fullName evidence="9">Carbohydrate ABC transporter permease</fullName>
    </submittedName>
</protein>
<evidence type="ECO:0000259" key="8">
    <source>
        <dbReference type="PROSITE" id="PS50928"/>
    </source>
</evidence>
<keyword evidence="4 7" id="KW-0812">Transmembrane</keyword>
<feature type="transmembrane region" description="Helical" evidence="7">
    <location>
        <begin position="117"/>
        <end position="139"/>
    </location>
</feature>
<sequence>MTLQKSNAIGRVRSRTPVIVSYFFLIVFSFIWLLPIVFMAFTALKSPADFFSGAFYEMPKTIKWSNFTEAWTAGKMGLFMKNSFSISLIKVPLGIFIASLAAFALTRQNYRWSNSTFSFFLTGMMIPFQATLIPLNLMLSKTGLIDTHTGLIILYIGFGLPFAILVLRGFFRSIPRELDEAAKMDGCSDFGIYWRIIMPIAMPAVATLVILDFLHTWNEFLLAQIFIISDELRTVPSGLMNFKGEYGTNYGLLNAGVLFSVIPIFTVYLLFQKFFVSGLSGSVKG</sequence>
<keyword evidence="2 7" id="KW-0813">Transport</keyword>
<feature type="transmembrane region" description="Helical" evidence="7">
    <location>
        <begin position="250"/>
        <end position="271"/>
    </location>
</feature>
<feature type="transmembrane region" description="Helical" evidence="7">
    <location>
        <begin position="84"/>
        <end position="105"/>
    </location>
</feature>
<dbReference type="PANTHER" id="PTHR43744:SF8">
    <property type="entry name" value="SN-GLYCEROL-3-PHOSPHATE TRANSPORT SYSTEM PERMEASE PROTEIN UGPE"/>
    <property type="match status" value="1"/>
</dbReference>
<dbReference type="PANTHER" id="PTHR43744">
    <property type="entry name" value="ABC TRANSPORTER PERMEASE PROTEIN MG189-RELATED-RELATED"/>
    <property type="match status" value="1"/>
</dbReference>